<dbReference type="GeneID" id="110985910"/>
<dbReference type="KEGG" id="aplc:110985910"/>
<reference evidence="7" key="1">
    <citation type="submission" date="2025-08" db="UniProtKB">
        <authorList>
            <consortium name="RefSeq"/>
        </authorList>
    </citation>
    <scope>IDENTIFICATION</scope>
</reference>
<dbReference type="AlphaFoldDB" id="A0A8B7ZDN7"/>
<dbReference type="Gene3D" id="3.30.40.10">
    <property type="entry name" value="Zinc/RING finger domain, C3HC4 (zinc finger)"/>
    <property type="match status" value="1"/>
</dbReference>
<feature type="compositionally biased region" description="Basic and acidic residues" evidence="4">
    <location>
        <begin position="111"/>
        <end position="128"/>
    </location>
</feature>
<dbReference type="CDD" id="cd15517">
    <property type="entry name" value="PHD_TCF19_like"/>
    <property type="match status" value="1"/>
</dbReference>
<sequence>MDMLDAKEIPHPPKEACKKAIASDPMMTTIQVFLNIESTHQRICRRGGNSSGPRNRRCVWIPFARFSRIQLSEIEDAFQIKTQEGITEEGSTMEPEENIEAERIEEADVLERETGDGKMKAQAERGTDQIEEGDMQEEALRQETDGGTMEPEEGREVEPIVEGDMQEEKTGQETGGDKLKAGEDREDEPIEGDVQEEAHEHETDVSKEDTSVSLQQATRRLFSKSLHHNELSERCKVQPVDTELQNMCGKCKKLNPTKRTRKQHKKIKWICCCTCCQWFHQECINLKVSAREAAQMHFQCEHCKTI</sequence>
<proteinExistence type="predicted"/>
<evidence type="ECO:0000256" key="3">
    <source>
        <dbReference type="ARBA" id="ARBA00022833"/>
    </source>
</evidence>
<evidence type="ECO:0000313" key="6">
    <source>
        <dbReference type="Proteomes" id="UP000694845"/>
    </source>
</evidence>
<evidence type="ECO:0000256" key="1">
    <source>
        <dbReference type="ARBA" id="ARBA00022723"/>
    </source>
</evidence>
<keyword evidence="3" id="KW-0862">Zinc</keyword>
<organism evidence="6 7">
    <name type="scientific">Acanthaster planci</name>
    <name type="common">Crown-of-thorns starfish</name>
    <dbReference type="NCBI Taxonomy" id="133434"/>
    <lineage>
        <taxon>Eukaryota</taxon>
        <taxon>Metazoa</taxon>
        <taxon>Echinodermata</taxon>
        <taxon>Eleutherozoa</taxon>
        <taxon>Asterozoa</taxon>
        <taxon>Asteroidea</taxon>
        <taxon>Valvatacea</taxon>
        <taxon>Valvatida</taxon>
        <taxon>Acanthasteridae</taxon>
        <taxon>Acanthaster</taxon>
    </lineage>
</organism>
<feature type="domain" description="Zinc finger PHD-type" evidence="5">
    <location>
        <begin position="247"/>
        <end position="304"/>
    </location>
</feature>
<feature type="compositionally biased region" description="Acidic residues" evidence="4">
    <location>
        <begin position="184"/>
        <end position="195"/>
    </location>
</feature>
<keyword evidence="2" id="KW-0863">Zinc-finger</keyword>
<dbReference type="InterPro" id="IPR001965">
    <property type="entry name" value="Znf_PHD"/>
</dbReference>
<evidence type="ECO:0000259" key="5">
    <source>
        <dbReference type="SMART" id="SM00249"/>
    </source>
</evidence>
<gene>
    <name evidence="7" type="primary">LOC110985910</name>
</gene>
<dbReference type="RefSeq" id="XP_022103097.1">
    <property type="nucleotide sequence ID" value="XM_022247405.1"/>
</dbReference>
<name>A0A8B7ZDN7_ACAPL</name>
<dbReference type="GO" id="GO:0008270">
    <property type="term" value="F:zinc ion binding"/>
    <property type="evidence" value="ECO:0007669"/>
    <property type="project" value="UniProtKB-KW"/>
</dbReference>
<dbReference type="SUPFAM" id="SSF57903">
    <property type="entry name" value="FYVE/PHD zinc finger"/>
    <property type="match status" value="1"/>
</dbReference>
<evidence type="ECO:0000256" key="2">
    <source>
        <dbReference type="ARBA" id="ARBA00022771"/>
    </source>
</evidence>
<dbReference type="InterPro" id="IPR011011">
    <property type="entry name" value="Znf_FYVE_PHD"/>
</dbReference>
<dbReference type="Proteomes" id="UP000694845">
    <property type="component" value="Unplaced"/>
</dbReference>
<dbReference type="PROSITE" id="PS01359">
    <property type="entry name" value="ZF_PHD_1"/>
    <property type="match status" value="1"/>
</dbReference>
<dbReference type="InterPro" id="IPR013083">
    <property type="entry name" value="Znf_RING/FYVE/PHD"/>
</dbReference>
<accession>A0A8B7ZDN7</accession>
<keyword evidence="6" id="KW-1185">Reference proteome</keyword>
<evidence type="ECO:0000313" key="7">
    <source>
        <dbReference type="RefSeq" id="XP_022103097.1"/>
    </source>
</evidence>
<dbReference type="SMART" id="SM00249">
    <property type="entry name" value="PHD"/>
    <property type="match status" value="1"/>
</dbReference>
<feature type="compositionally biased region" description="Basic and acidic residues" evidence="4">
    <location>
        <begin position="196"/>
        <end position="210"/>
    </location>
</feature>
<dbReference type="InterPro" id="IPR019786">
    <property type="entry name" value="Zinc_finger_PHD-type_CS"/>
</dbReference>
<feature type="compositionally biased region" description="Basic and acidic residues" evidence="4">
    <location>
        <begin position="166"/>
        <end position="183"/>
    </location>
</feature>
<protein>
    <submittedName>
        <fullName evidence="7">Uncharacterized protein LOC110985910 isoform X1</fullName>
    </submittedName>
</protein>
<keyword evidence="1" id="KW-0479">Metal-binding</keyword>
<evidence type="ECO:0000256" key="4">
    <source>
        <dbReference type="SAM" id="MobiDB-lite"/>
    </source>
</evidence>
<feature type="region of interest" description="Disordered" evidence="4">
    <location>
        <begin position="111"/>
        <end position="212"/>
    </location>
</feature>